<evidence type="ECO:0000313" key="2">
    <source>
        <dbReference type="EMBL" id="GEQ13343.1"/>
    </source>
</evidence>
<sequence>MLRSLFTATVVVLALASCGGGEKTSESDTSDPKVPAAQTTPPKELGALVKSGFGQRDEYVWVTAIVHNNSTYVGQTVTVNFNVLDDKGSVLKSEAQVESFSQPDADHIIGTQVSLEPGMKAAKVEATLDVEANGTFSDKPFPALPVSKVVIKKSEYGGQEASFEVSNPTSQPLKDLRLAIACADAAGNLVGGGSEFPELVPANGKVRVDSNIIVSGNPASCSVYTGSLGESEPSAGASPSPTAAAVSGSAESAFKIWVDQFSKKDWKAQYVTLVSAQQKIISEKEYVACRNSEQVPDLKWSKLLSVTDVGTITIPGTSAKLPATKVSAQVTTSGMQVPVDARMLSEDGLWKWSMTQENVDNCA</sequence>
<feature type="region of interest" description="Disordered" evidence="1">
    <location>
        <begin position="20"/>
        <end position="42"/>
    </location>
</feature>
<dbReference type="Proteomes" id="UP000321793">
    <property type="component" value="Unassembled WGS sequence"/>
</dbReference>
<keyword evidence="3" id="KW-1185">Reference proteome</keyword>
<organism evidence="2 3">
    <name type="scientific">Knoellia locipacati</name>
    <dbReference type="NCBI Taxonomy" id="882824"/>
    <lineage>
        <taxon>Bacteria</taxon>
        <taxon>Bacillati</taxon>
        <taxon>Actinomycetota</taxon>
        <taxon>Actinomycetes</taxon>
        <taxon>Micrococcales</taxon>
        <taxon>Intrasporangiaceae</taxon>
        <taxon>Knoellia</taxon>
    </lineage>
</organism>
<evidence type="ECO:0000313" key="3">
    <source>
        <dbReference type="Proteomes" id="UP000321793"/>
    </source>
</evidence>
<dbReference type="PROSITE" id="PS51257">
    <property type="entry name" value="PROKAR_LIPOPROTEIN"/>
    <property type="match status" value="1"/>
</dbReference>
<dbReference type="RefSeq" id="WP_147063514.1">
    <property type="nucleotide sequence ID" value="NZ_BAABDN010000001.1"/>
</dbReference>
<comment type="caution">
    <text evidence="2">The sequence shown here is derived from an EMBL/GenBank/DDBJ whole genome shotgun (WGS) entry which is preliminary data.</text>
</comment>
<evidence type="ECO:0008006" key="4">
    <source>
        <dbReference type="Google" id="ProtNLM"/>
    </source>
</evidence>
<dbReference type="AlphaFoldDB" id="A0A512SZK4"/>
<evidence type="ECO:0000256" key="1">
    <source>
        <dbReference type="SAM" id="MobiDB-lite"/>
    </source>
</evidence>
<reference evidence="2 3" key="1">
    <citation type="submission" date="2019-07" db="EMBL/GenBank/DDBJ databases">
        <title>Whole genome shotgun sequence of Knoellia locipacati NBRC 109775.</title>
        <authorList>
            <person name="Hosoyama A."/>
            <person name="Uohara A."/>
            <person name="Ohji S."/>
            <person name="Ichikawa N."/>
        </authorList>
    </citation>
    <scope>NUCLEOTIDE SEQUENCE [LARGE SCALE GENOMIC DNA]</scope>
    <source>
        <strain evidence="2 3">NBRC 109775</strain>
    </source>
</reference>
<proteinExistence type="predicted"/>
<gene>
    <name evidence="2" type="ORF">KLO01_13900</name>
</gene>
<name>A0A512SZK4_9MICO</name>
<accession>A0A512SZK4</accession>
<protein>
    <recommendedName>
        <fullName evidence="4">Lipoprotein</fullName>
    </recommendedName>
</protein>
<dbReference type="EMBL" id="BKBA01000004">
    <property type="protein sequence ID" value="GEQ13343.1"/>
    <property type="molecule type" value="Genomic_DNA"/>
</dbReference>
<dbReference type="OrthoDB" id="4774997at2"/>